<dbReference type="EMBL" id="JARQWQ010000022">
    <property type="protein sequence ID" value="KAK2564389.1"/>
    <property type="molecule type" value="Genomic_DNA"/>
</dbReference>
<keyword evidence="1" id="KW-0175">Coiled coil</keyword>
<protein>
    <submittedName>
        <fullName evidence="2">Uncharacterized protein</fullName>
    </submittedName>
</protein>
<gene>
    <name evidence="2" type="ORF">P5673_011816</name>
</gene>
<dbReference type="PANTHER" id="PTHR47331:SF5">
    <property type="entry name" value="RIBONUCLEASE H"/>
    <property type="match status" value="1"/>
</dbReference>
<proteinExistence type="predicted"/>
<reference evidence="2" key="2">
    <citation type="journal article" date="2023" name="Science">
        <title>Genomic signatures of disease resistance in endangered staghorn corals.</title>
        <authorList>
            <person name="Vollmer S.V."/>
            <person name="Selwyn J.D."/>
            <person name="Despard B.A."/>
            <person name="Roesel C.L."/>
        </authorList>
    </citation>
    <scope>NUCLEOTIDE SEQUENCE</scope>
    <source>
        <strain evidence="2">K2</strain>
    </source>
</reference>
<evidence type="ECO:0000313" key="3">
    <source>
        <dbReference type="Proteomes" id="UP001249851"/>
    </source>
</evidence>
<dbReference type="AlphaFoldDB" id="A0AAD9QN58"/>
<dbReference type="Proteomes" id="UP001249851">
    <property type="component" value="Unassembled WGS sequence"/>
</dbReference>
<sequence length="912" mass="104655">MVKEQITPQAVRQMFELDFSEQEKGTAMSHEDIQFCETVESGIVHLEDLHYEMPLPFKHLNIQLPNNYAQAEKRLIGLKRRLKADERYYADYCSFINMPQIRKQYVRFNVGVMMKKRRELREEAAISIKAVQELNKTVNAVTAKKRRLENRIPVLQESINQLEEEKKALVKHPVAVLNRKNSPTSNTAGDTNISKGTLSKRCSETFDAALRIHGGTASNTVPAAAGLVETLVVKFPKNSLVNTISRKRKLCEKVFPQIYNKRVQEFETSEQNQLRSISVYFAKGVMGKRKYRSVCKTLSMKRSKKKGKKFERQKIMSCKVSKLLPYEKLMSCVKSIDIGWIGNVREDFCYDFDEEDKVEGCYRSLTQFLPFMASFCLRVSQENLLWFNNEINTFHVVVGGDGAPFGKDETACSWLVSFLNRGKHILSSNENFLIFGANCSESSLVVQRYVKFLFSEMSEIENKTFQVNGTEVKFTFSEFPNDLNMLAFLAGELSVSATYFSTFANVNTGNCDVVSGAFGTGPTHTWQPWNYNQRVAVAKEVEKLKLKLEKQKGSKVSKRKKVTSLISDKKSRQEFVPLLGRFVDRAHIEPLHPKNNACRQLFRRILYESIGKSALDKSVIHFDQVPSSAPFSRLVNCLQKTAKLPRLAKKVRRWINETNASGNDFQYRFTGQDSRMFLHNFMLVIDSLKQPADSEKQIFTLHVFAYICFQLRQIVSIVCRAVSIRLQDITKLKGYCSNLFRACCLFTSSISPTIWSIGHIIPAHALEVFKKYQLGLNCVSMEGRESKHMAIGRYSINTNFSGRWGQIFSHEFVQLIWLRERAFMKKKTFSTSRHTFQKGLPMGSLVSVDLKLVHRNRSVIIAHISTWIKLRIVLSWENFLWTRSSFNKSIFSGRAFVNKSKAPCKPLNHRSC</sequence>
<evidence type="ECO:0000313" key="2">
    <source>
        <dbReference type="EMBL" id="KAK2564389.1"/>
    </source>
</evidence>
<evidence type="ECO:0000256" key="1">
    <source>
        <dbReference type="SAM" id="Coils"/>
    </source>
</evidence>
<dbReference type="PANTHER" id="PTHR47331">
    <property type="entry name" value="PHD-TYPE DOMAIN-CONTAINING PROTEIN"/>
    <property type="match status" value="1"/>
</dbReference>
<keyword evidence="3" id="KW-1185">Reference proteome</keyword>
<accession>A0AAD9QN58</accession>
<organism evidence="2 3">
    <name type="scientific">Acropora cervicornis</name>
    <name type="common">Staghorn coral</name>
    <dbReference type="NCBI Taxonomy" id="6130"/>
    <lineage>
        <taxon>Eukaryota</taxon>
        <taxon>Metazoa</taxon>
        <taxon>Cnidaria</taxon>
        <taxon>Anthozoa</taxon>
        <taxon>Hexacorallia</taxon>
        <taxon>Scleractinia</taxon>
        <taxon>Astrocoeniina</taxon>
        <taxon>Acroporidae</taxon>
        <taxon>Acropora</taxon>
    </lineage>
</organism>
<feature type="coiled-coil region" evidence="1">
    <location>
        <begin position="117"/>
        <end position="172"/>
    </location>
</feature>
<name>A0AAD9QN58_ACRCE</name>
<reference evidence="2" key="1">
    <citation type="journal article" date="2023" name="G3 (Bethesda)">
        <title>Whole genome assembly and annotation of the endangered Caribbean coral Acropora cervicornis.</title>
        <authorList>
            <person name="Selwyn J.D."/>
            <person name="Vollmer S.V."/>
        </authorList>
    </citation>
    <scope>NUCLEOTIDE SEQUENCE</scope>
    <source>
        <strain evidence="2">K2</strain>
    </source>
</reference>
<comment type="caution">
    <text evidence="2">The sequence shown here is derived from an EMBL/GenBank/DDBJ whole genome shotgun (WGS) entry which is preliminary data.</text>
</comment>